<dbReference type="RefSeq" id="WP_386443825.1">
    <property type="nucleotide sequence ID" value="NZ_JBHSFH010000004.1"/>
</dbReference>
<protein>
    <recommendedName>
        <fullName evidence="3">Class IIb bacteriocin, lactobin A/cerein 7B family</fullName>
    </recommendedName>
</protein>
<reference evidence="2" key="1">
    <citation type="journal article" date="2019" name="Int. J. Syst. Evol. Microbiol.">
        <title>The Global Catalogue of Microorganisms (GCM) 10K type strain sequencing project: providing services to taxonomists for standard genome sequencing and annotation.</title>
        <authorList>
            <consortium name="The Broad Institute Genomics Platform"/>
            <consortium name="The Broad Institute Genome Sequencing Center for Infectious Disease"/>
            <person name="Wu L."/>
            <person name="Ma J."/>
        </authorList>
    </citation>
    <scope>NUCLEOTIDE SEQUENCE [LARGE SCALE GENOMIC DNA]</scope>
    <source>
        <strain evidence="2">CGMCC 4.7357</strain>
    </source>
</reference>
<dbReference type="Proteomes" id="UP001595997">
    <property type="component" value="Unassembled WGS sequence"/>
</dbReference>
<keyword evidence="2" id="KW-1185">Reference proteome</keyword>
<gene>
    <name evidence="1" type="ORF">ACFPA8_06900</name>
</gene>
<evidence type="ECO:0008006" key="3">
    <source>
        <dbReference type="Google" id="ProtNLM"/>
    </source>
</evidence>
<dbReference type="EMBL" id="JBHSFH010000004">
    <property type="protein sequence ID" value="MFC4493861.1"/>
    <property type="molecule type" value="Genomic_DNA"/>
</dbReference>
<comment type="caution">
    <text evidence="1">The sequence shown here is derived from an EMBL/GenBank/DDBJ whole genome shotgun (WGS) entry which is preliminary data.</text>
</comment>
<sequence>MREIIVKAEEKLSETDKGQVVAGQTPVLATPAVAVAAFVGGYTFAQANG</sequence>
<name>A0ABV9A453_9ACTN</name>
<evidence type="ECO:0000313" key="1">
    <source>
        <dbReference type="EMBL" id="MFC4493861.1"/>
    </source>
</evidence>
<evidence type="ECO:0000313" key="2">
    <source>
        <dbReference type="Proteomes" id="UP001595997"/>
    </source>
</evidence>
<accession>A0ABV9A453</accession>
<organism evidence="1 2">
    <name type="scientific">Streptomyces ovatisporus</name>
    <dbReference type="NCBI Taxonomy" id="1128682"/>
    <lineage>
        <taxon>Bacteria</taxon>
        <taxon>Bacillati</taxon>
        <taxon>Actinomycetota</taxon>
        <taxon>Actinomycetes</taxon>
        <taxon>Kitasatosporales</taxon>
        <taxon>Streptomycetaceae</taxon>
        <taxon>Streptomyces</taxon>
    </lineage>
</organism>
<proteinExistence type="predicted"/>